<gene>
    <name evidence="1" type="ORF">IAB03_03840</name>
</gene>
<protein>
    <submittedName>
        <fullName evidence="1">PD-(D/E)XK nuclease family protein</fullName>
    </submittedName>
</protein>
<evidence type="ECO:0000313" key="1">
    <source>
        <dbReference type="EMBL" id="HIU54925.1"/>
    </source>
</evidence>
<evidence type="ECO:0000313" key="2">
    <source>
        <dbReference type="Proteomes" id="UP000824112"/>
    </source>
</evidence>
<dbReference type="EMBL" id="DVNA01000089">
    <property type="protein sequence ID" value="HIU54925.1"/>
    <property type="molecule type" value="Genomic_DNA"/>
</dbReference>
<name>A0A9D1M6W8_9BACT</name>
<comment type="caution">
    <text evidence="1">The sequence shown here is derived from an EMBL/GenBank/DDBJ whole genome shotgun (WGS) entry which is preliminary data.</text>
</comment>
<dbReference type="AlphaFoldDB" id="A0A9D1M6W8"/>
<feature type="non-terminal residue" evidence="1">
    <location>
        <position position="582"/>
    </location>
</feature>
<proteinExistence type="predicted"/>
<reference evidence="1" key="1">
    <citation type="submission" date="2020-10" db="EMBL/GenBank/DDBJ databases">
        <authorList>
            <person name="Gilroy R."/>
        </authorList>
    </citation>
    <scope>NUCLEOTIDE SEQUENCE</scope>
    <source>
        <strain evidence="1">CHK158-818</strain>
    </source>
</reference>
<accession>A0A9D1M6W8</accession>
<organism evidence="1 2">
    <name type="scientific">Candidatus Gallibacteroides avistercoris</name>
    <dbReference type="NCBI Taxonomy" id="2840833"/>
    <lineage>
        <taxon>Bacteria</taxon>
        <taxon>Pseudomonadati</taxon>
        <taxon>Bacteroidota</taxon>
        <taxon>Bacteroidia</taxon>
        <taxon>Bacteroidales</taxon>
        <taxon>Bacteroidaceae</taxon>
        <taxon>Bacteroidaceae incertae sedis</taxon>
        <taxon>Candidatus Gallibacteroides</taxon>
    </lineage>
</organism>
<dbReference type="SUPFAM" id="SSF52540">
    <property type="entry name" value="P-loop containing nucleoside triphosphate hydrolases"/>
    <property type="match status" value="1"/>
</dbReference>
<reference evidence="1" key="2">
    <citation type="journal article" date="2021" name="PeerJ">
        <title>Extensive microbial diversity within the chicken gut microbiome revealed by metagenomics and culture.</title>
        <authorList>
            <person name="Gilroy R."/>
            <person name="Ravi A."/>
            <person name="Getino M."/>
            <person name="Pursley I."/>
            <person name="Horton D.L."/>
            <person name="Alikhan N.F."/>
            <person name="Baker D."/>
            <person name="Gharbi K."/>
            <person name="Hall N."/>
            <person name="Watson M."/>
            <person name="Adriaenssens E.M."/>
            <person name="Foster-Nyarko E."/>
            <person name="Jarju S."/>
            <person name="Secka A."/>
            <person name="Antonio M."/>
            <person name="Oren A."/>
            <person name="Chaudhuri R.R."/>
            <person name="La Ragione R."/>
            <person name="Hildebrand F."/>
            <person name="Pallen M.J."/>
        </authorList>
    </citation>
    <scope>NUCLEOTIDE SEQUENCE</scope>
    <source>
        <strain evidence="1">CHK158-818</strain>
    </source>
</reference>
<dbReference type="InterPro" id="IPR027417">
    <property type="entry name" value="P-loop_NTPase"/>
</dbReference>
<sequence>MTPFLYKVAETFYVHYREDVSRLAFVFSNRRAGLFFKKYLAQVAGKPLFVPRVYTINDLLVSISSFRLADKTEMLFSIYELYQQLSHSAESFDKFAFWGEMLLNDFDDVDKYLVDAKKLFTNIKELKEIDEKFLYLTPEQLAAIRRFWVHFMEGGDNEKKRNFAAVWEILFPLYSAFKEKLASQGLAYEGMIFREIAEKARKKEDLLLPAPRLIFVGLNVLTLAEETILKYVKGLGIADFYWDYASPFVCDPANKASFFVARNRTLFPSQYEIEEENSSIPEIELIGLPSSVGQAKQVYDLLEKWMDEGVIPHPDRAIDTAVVLPDEHLLLPVLHSLPPEIDPVNITMGYLLMHTPVSGLIDLLFELQKQVRFVKGEPAFYHRTVSALLAHQYVSQVNKDYTLRLLQEIRRYNKIFIPLSDLSGTPLFRCIFRIVVTPDEASNYIMEVLESLQASLKETEEESSVSAQSFDREYLYHYYVLVKRLKEVMAQHSVSMELNTFFQLLGKMAAGVSVPFQGEPLAGLQVMGVLETRSLDFDNLIILSMNEGIFPLSKAANSFIPYNLRKGFGLSTHEHQDSIYAY</sequence>
<dbReference type="Proteomes" id="UP000824112">
    <property type="component" value="Unassembled WGS sequence"/>
</dbReference>